<reference evidence="5 6" key="2">
    <citation type="submission" date="2014-10" db="EMBL/GenBank/DDBJ databases">
        <title>Comparative genomics of the Paenibacillus odorifer group.</title>
        <authorList>
            <person name="Tsai Y.-C."/>
            <person name="Martin N."/>
            <person name="Korlach J."/>
            <person name="Wiedmann M."/>
        </authorList>
    </citation>
    <scope>NUCLEOTIDE SEQUENCE [LARGE SCALE GENOMIC DNA]</scope>
    <source>
        <strain evidence="5 6">DSM 18334</strain>
    </source>
</reference>
<dbReference type="EMBL" id="JQCR01000002">
    <property type="protein sequence ID" value="KGE19787.1"/>
    <property type="molecule type" value="Genomic_DNA"/>
</dbReference>
<dbReference type="InterPro" id="IPR017911">
    <property type="entry name" value="MacB-like_ATP-bd"/>
</dbReference>
<dbReference type="Gene3D" id="3.40.50.300">
    <property type="entry name" value="P-loop containing nucleotide triphosphate hydrolases"/>
    <property type="match status" value="1"/>
</dbReference>
<reference evidence="5 6" key="1">
    <citation type="submission" date="2014-08" db="EMBL/GenBank/DDBJ databases">
        <authorList>
            <person name="den Bakker H.C."/>
        </authorList>
    </citation>
    <scope>NUCLEOTIDE SEQUENCE [LARGE SCALE GENOMIC DNA]</scope>
    <source>
        <strain evidence="5 6">DSM 18334</strain>
    </source>
</reference>
<dbReference type="InterPro" id="IPR017871">
    <property type="entry name" value="ABC_transporter-like_CS"/>
</dbReference>
<dbReference type="GO" id="GO:0005524">
    <property type="term" value="F:ATP binding"/>
    <property type="evidence" value="ECO:0007669"/>
    <property type="project" value="UniProtKB-KW"/>
</dbReference>
<gene>
    <name evidence="5" type="ORF">PWYN_10890</name>
</gene>
<evidence type="ECO:0000256" key="2">
    <source>
        <dbReference type="ARBA" id="ARBA00022741"/>
    </source>
</evidence>
<dbReference type="InterPro" id="IPR003439">
    <property type="entry name" value="ABC_transporter-like_ATP-bd"/>
</dbReference>
<dbReference type="OrthoDB" id="9791546at2"/>
<dbReference type="FunFam" id="3.40.50.300:FF:000032">
    <property type="entry name" value="Export ABC transporter ATP-binding protein"/>
    <property type="match status" value="1"/>
</dbReference>
<dbReference type="CDD" id="cd03255">
    <property type="entry name" value="ABC_MJ0796_LolCDE_FtsE"/>
    <property type="match status" value="1"/>
</dbReference>
<dbReference type="SMART" id="SM00382">
    <property type="entry name" value="AAA"/>
    <property type="match status" value="1"/>
</dbReference>
<evidence type="ECO:0000313" key="6">
    <source>
        <dbReference type="Proteomes" id="UP000029734"/>
    </source>
</evidence>
<dbReference type="GO" id="GO:0022857">
    <property type="term" value="F:transmembrane transporter activity"/>
    <property type="evidence" value="ECO:0007669"/>
    <property type="project" value="TreeGrafter"/>
</dbReference>
<dbReference type="STRING" id="268407.PWYN_10890"/>
<dbReference type="GO" id="GO:0016887">
    <property type="term" value="F:ATP hydrolysis activity"/>
    <property type="evidence" value="ECO:0007669"/>
    <property type="project" value="InterPro"/>
</dbReference>
<accession>A0A098MDZ9</accession>
<keyword evidence="1" id="KW-0813">Transport</keyword>
<evidence type="ECO:0000259" key="4">
    <source>
        <dbReference type="PROSITE" id="PS50893"/>
    </source>
</evidence>
<name>A0A098MDZ9_9BACL</name>
<organism evidence="5 6">
    <name type="scientific">Paenibacillus wynnii</name>
    <dbReference type="NCBI Taxonomy" id="268407"/>
    <lineage>
        <taxon>Bacteria</taxon>
        <taxon>Bacillati</taxon>
        <taxon>Bacillota</taxon>
        <taxon>Bacilli</taxon>
        <taxon>Bacillales</taxon>
        <taxon>Paenibacillaceae</taxon>
        <taxon>Paenibacillus</taxon>
    </lineage>
</organism>
<dbReference type="GO" id="GO:0098796">
    <property type="term" value="C:membrane protein complex"/>
    <property type="evidence" value="ECO:0007669"/>
    <property type="project" value="UniProtKB-ARBA"/>
</dbReference>
<dbReference type="InterPro" id="IPR015854">
    <property type="entry name" value="ABC_transpr_LolD-like"/>
</dbReference>
<evidence type="ECO:0000256" key="3">
    <source>
        <dbReference type="ARBA" id="ARBA00022840"/>
    </source>
</evidence>
<dbReference type="AlphaFoldDB" id="A0A098MDZ9"/>
<dbReference type="GO" id="GO:0005886">
    <property type="term" value="C:plasma membrane"/>
    <property type="evidence" value="ECO:0007669"/>
    <property type="project" value="TreeGrafter"/>
</dbReference>
<dbReference type="PROSITE" id="PS50893">
    <property type="entry name" value="ABC_TRANSPORTER_2"/>
    <property type="match status" value="1"/>
</dbReference>
<dbReference type="InterPro" id="IPR027417">
    <property type="entry name" value="P-loop_NTPase"/>
</dbReference>
<dbReference type="PROSITE" id="PS00211">
    <property type="entry name" value="ABC_TRANSPORTER_1"/>
    <property type="match status" value="1"/>
</dbReference>
<keyword evidence="2" id="KW-0547">Nucleotide-binding</keyword>
<dbReference type="eggNOG" id="COG1136">
    <property type="taxonomic scope" value="Bacteria"/>
</dbReference>
<evidence type="ECO:0000313" key="5">
    <source>
        <dbReference type="EMBL" id="KGE19787.1"/>
    </source>
</evidence>
<proteinExistence type="predicted"/>
<dbReference type="Pfam" id="PF00005">
    <property type="entry name" value="ABC_tran"/>
    <property type="match status" value="1"/>
</dbReference>
<dbReference type="Proteomes" id="UP000029734">
    <property type="component" value="Unassembled WGS sequence"/>
</dbReference>
<dbReference type="SUPFAM" id="SSF52540">
    <property type="entry name" value="P-loop containing nucleoside triphosphate hydrolases"/>
    <property type="match status" value="1"/>
</dbReference>
<dbReference type="RefSeq" id="WP_036651171.1">
    <property type="nucleotide sequence ID" value="NZ_JQCR01000002.1"/>
</dbReference>
<dbReference type="InterPro" id="IPR003593">
    <property type="entry name" value="AAA+_ATPase"/>
</dbReference>
<sequence length="228" mass="25010">MIRIMDLHKTFVDGEGENRILQGINLTIHDHEFTTIMGPSGCGKSTLLNIAALLTEPTSGSVYFDDQLVNFKKEKSLEQLRRNKIGLIFQNANLINCLTVLENVILPMNSGLSNKVKKSTALELLDMVGISNKSKNNVKSLSGGEAQRVAIVRALVNNPKVLLCDEPTGALDSDNSSKVMELLLETRKRTQCALVIVTHDKEIGNLGERKIVLRGGEILGVENDFQAV</sequence>
<comment type="caution">
    <text evidence="5">The sequence shown here is derived from an EMBL/GenBank/DDBJ whole genome shotgun (WGS) entry which is preliminary data.</text>
</comment>
<evidence type="ECO:0000256" key="1">
    <source>
        <dbReference type="ARBA" id="ARBA00022448"/>
    </source>
</evidence>
<protein>
    <submittedName>
        <fullName evidence="5">Macrolide ABC transporter ATP-binding protein</fullName>
    </submittedName>
</protein>
<dbReference type="PANTHER" id="PTHR24220">
    <property type="entry name" value="IMPORT ATP-BINDING PROTEIN"/>
    <property type="match status" value="1"/>
</dbReference>
<keyword evidence="3 5" id="KW-0067">ATP-binding</keyword>
<keyword evidence="6" id="KW-1185">Reference proteome</keyword>
<feature type="domain" description="ABC transporter" evidence="4">
    <location>
        <begin position="2"/>
        <end position="228"/>
    </location>
</feature>